<evidence type="ECO:0000313" key="9">
    <source>
        <dbReference type="Proteomes" id="UP000266861"/>
    </source>
</evidence>
<keyword evidence="4" id="KW-0862">Zinc</keyword>
<dbReference type="SMART" id="SM00343">
    <property type="entry name" value="ZnF_C2HC"/>
    <property type="match status" value="4"/>
</dbReference>
<evidence type="ECO:0000256" key="3">
    <source>
        <dbReference type="ARBA" id="ARBA00022771"/>
    </source>
</evidence>
<feature type="compositionally biased region" description="Basic and acidic residues" evidence="6">
    <location>
        <begin position="1"/>
        <end position="14"/>
    </location>
</feature>
<dbReference type="GO" id="GO:0005730">
    <property type="term" value="C:nucleolus"/>
    <property type="evidence" value="ECO:0007669"/>
    <property type="project" value="TreeGrafter"/>
</dbReference>
<feature type="domain" description="CCHC-type" evidence="7">
    <location>
        <begin position="190"/>
        <end position="206"/>
    </location>
</feature>
<feature type="compositionally biased region" description="Acidic residues" evidence="6">
    <location>
        <begin position="33"/>
        <end position="57"/>
    </location>
</feature>
<evidence type="ECO:0000256" key="2">
    <source>
        <dbReference type="ARBA" id="ARBA00022737"/>
    </source>
</evidence>
<evidence type="ECO:0000256" key="5">
    <source>
        <dbReference type="PROSITE-ProRule" id="PRU00047"/>
    </source>
</evidence>
<proteinExistence type="predicted"/>
<dbReference type="GO" id="GO:0003676">
    <property type="term" value="F:nucleic acid binding"/>
    <property type="evidence" value="ECO:0007669"/>
    <property type="project" value="InterPro"/>
</dbReference>
<comment type="caution">
    <text evidence="8">The sequence shown here is derived from an EMBL/GenBank/DDBJ whole genome shotgun (WGS) entry which is preliminary data.</text>
</comment>
<protein>
    <recommendedName>
        <fullName evidence="7">CCHC-type domain-containing protein</fullName>
    </recommendedName>
</protein>
<accession>A0A397HT05</accession>
<feature type="domain" description="CCHC-type" evidence="7">
    <location>
        <begin position="163"/>
        <end position="178"/>
    </location>
</feature>
<dbReference type="InterPro" id="IPR001878">
    <property type="entry name" value="Znf_CCHC"/>
</dbReference>
<dbReference type="PROSITE" id="PS50158">
    <property type="entry name" value="ZF_CCHC"/>
    <property type="match status" value="3"/>
</dbReference>
<dbReference type="Pfam" id="PF00098">
    <property type="entry name" value="zf-CCHC"/>
    <property type="match status" value="3"/>
</dbReference>
<dbReference type="SUPFAM" id="SSF57756">
    <property type="entry name" value="Retrovirus zinc finger-like domains"/>
    <property type="match status" value="2"/>
</dbReference>
<evidence type="ECO:0000256" key="4">
    <source>
        <dbReference type="ARBA" id="ARBA00022833"/>
    </source>
</evidence>
<dbReference type="PANTHER" id="PTHR46242:SF1">
    <property type="entry name" value="ZINC FINGER CCHC DOMAIN-CONTAINING PROTEIN 9"/>
    <property type="match status" value="1"/>
</dbReference>
<evidence type="ECO:0000256" key="6">
    <source>
        <dbReference type="SAM" id="MobiDB-lite"/>
    </source>
</evidence>
<keyword evidence="2" id="KW-0677">Repeat</keyword>
<evidence type="ECO:0000256" key="1">
    <source>
        <dbReference type="ARBA" id="ARBA00022723"/>
    </source>
</evidence>
<feature type="region of interest" description="Disordered" evidence="6">
    <location>
        <begin position="1"/>
        <end position="113"/>
    </location>
</feature>
<feature type="domain" description="CCHC-type" evidence="7">
    <location>
        <begin position="139"/>
        <end position="153"/>
    </location>
</feature>
<dbReference type="InterPro" id="IPR036875">
    <property type="entry name" value="Znf_CCHC_sf"/>
</dbReference>
<dbReference type="GO" id="GO:0008270">
    <property type="term" value="F:zinc ion binding"/>
    <property type="evidence" value="ECO:0007669"/>
    <property type="project" value="UniProtKB-KW"/>
</dbReference>
<dbReference type="EMBL" id="PQFF01000291">
    <property type="protein sequence ID" value="RHZ65108.1"/>
    <property type="molecule type" value="Genomic_DNA"/>
</dbReference>
<dbReference type="Proteomes" id="UP000266861">
    <property type="component" value="Unassembled WGS sequence"/>
</dbReference>
<dbReference type="STRING" id="1348612.A0A397HT05"/>
<dbReference type="InterPro" id="IPR042246">
    <property type="entry name" value="ZCCHC9"/>
</dbReference>
<dbReference type="PANTHER" id="PTHR46242">
    <property type="entry name" value="ZINC FINGER CCHC DOMAIN-CONTAINING PROTEIN 9 ZCCHC9"/>
    <property type="match status" value="1"/>
</dbReference>
<dbReference type="AlphaFoldDB" id="A0A397HT05"/>
<evidence type="ECO:0000313" key="8">
    <source>
        <dbReference type="EMBL" id="RHZ65108.1"/>
    </source>
</evidence>
<sequence>MTRYTKLEKKKFEKAAGFNVAPLIPERGKNQEESEEESEEESGEESEKESEKESEEEIEHKEKSPINNKKRTLDNEETDDIISVKEENSVKDPESKSNLKKRNKKKSHDRVDARITNKITKSEKRRLRRIRERHSNTICFGCREKGHSVRDCPIAKEKGVGICYNCGSAEHIAKDCRRLLKEVDKYQYAKCFVCNEQGHLSSKCPKNEKGLYPKGGGCRFCGKVDHLAKDCTLKKEDLGIVSVGKIDLNHADDDDYHIFIKEKKKFKKEEENESLSFAHAEKIKSKKKKIINF</sequence>
<dbReference type="Gene3D" id="4.10.60.10">
    <property type="entry name" value="Zinc finger, CCHC-type"/>
    <property type="match status" value="2"/>
</dbReference>
<organism evidence="8 9">
    <name type="scientific">Diversispora epigaea</name>
    <dbReference type="NCBI Taxonomy" id="1348612"/>
    <lineage>
        <taxon>Eukaryota</taxon>
        <taxon>Fungi</taxon>
        <taxon>Fungi incertae sedis</taxon>
        <taxon>Mucoromycota</taxon>
        <taxon>Glomeromycotina</taxon>
        <taxon>Glomeromycetes</taxon>
        <taxon>Diversisporales</taxon>
        <taxon>Diversisporaceae</taxon>
        <taxon>Diversispora</taxon>
    </lineage>
</organism>
<reference evidence="8 9" key="1">
    <citation type="submission" date="2018-08" db="EMBL/GenBank/DDBJ databases">
        <title>Genome and evolution of the arbuscular mycorrhizal fungus Diversispora epigaea (formerly Glomus versiforme) and its bacterial endosymbionts.</title>
        <authorList>
            <person name="Sun X."/>
            <person name="Fei Z."/>
            <person name="Harrison M."/>
        </authorList>
    </citation>
    <scope>NUCLEOTIDE SEQUENCE [LARGE SCALE GENOMIC DNA]</scope>
    <source>
        <strain evidence="8 9">IT104</strain>
    </source>
</reference>
<keyword evidence="9" id="KW-1185">Reference proteome</keyword>
<dbReference type="FunFam" id="4.10.60.10:FF:000091">
    <property type="entry name" value="Zinc finger CCHC-type-containing 9"/>
    <property type="match status" value="1"/>
</dbReference>
<feature type="compositionally biased region" description="Basic residues" evidence="6">
    <location>
        <begin position="98"/>
        <end position="108"/>
    </location>
</feature>
<evidence type="ECO:0000259" key="7">
    <source>
        <dbReference type="PROSITE" id="PS50158"/>
    </source>
</evidence>
<gene>
    <name evidence="8" type="ORF">Glove_319g126</name>
</gene>
<name>A0A397HT05_9GLOM</name>
<feature type="compositionally biased region" description="Basic and acidic residues" evidence="6">
    <location>
        <begin position="82"/>
        <end position="97"/>
    </location>
</feature>
<keyword evidence="3 5" id="KW-0863">Zinc-finger</keyword>
<keyword evidence="1" id="KW-0479">Metal-binding</keyword>
<dbReference type="OrthoDB" id="3863715at2759"/>